<reference evidence="2" key="2">
    <citation type="submission" date="2020-11" db="EMBL/GenBank/DDBJ databases">
        <authorList>
            <person name="McCartney M.A."/>
            <person name="Auch B."/>
            <person name="Kono T."/>
            <person name="Mallez S."/>
            <person name="Becker A."/>
            <person name="Gohl D.M."/>
            <person name="Silverstein K.A.T."/>
            <person name="Koren S."/>
            <person name="Bechman K.B."/>
            <person name="Herman A."/>
            <person name="Abrahante J.E."/>
            <person name="Garbe J."/>
        </authorList>
    </citation>
    <scope>NUCLEOTIDE SEQUENCE</scope>
    <source>
        <strain evidence="2">Duluth1</strain>
        <tissue evidence="2">Whole animal</tissue>
    </source>
</reference>
<proteinExistence type="predicted"/>
<accession>A0A9D4I848</accession>
<gene>
    <name evidence="2" type="ORF">DPMN_186366</name>
</gene>
<reference evidence="2" key="1">
    <citation type="journal article" date="2019" name="bioRxiv">
        <title>The Genome of the Zebra Mussel, Dreissena polymorpha: A Resource for Invasive Species Research.</title>
        <authorList>
            <person name="McCartney M.A."/>
            <person name="Auch B."/>
            <person name="Kono T."/>
            <person name="Mallez S."/>
            <person name="Zhang Y."/>
            <person name="Obille A."/>
            <person name="Becker A."/>
            <person name="Abrahante J.E."/>
            <person name="Garbe J."/>
            <person name="Badalamenti J.P."/>
            <person name="Herman A."/>
            <person name="Mangelson H."/>
            <person name="Liachko I."/>
            <person name="Sullivan S."/>
            <person name="Sone E.D."/>
            <person name="Koren S."/>
            <person name="Silverstein K.A.T."/>
            <person name="Beckman K.B."/>
            <person name="Gohl D.M."/>
        </authorList>
    </citation>
    <scope>NUCLEOTIDE SEQUENCE</scope>
    <source>
        <strain evidence="2">Duluth1</strain>
        <tissue evidence="2">Whole animal</tissue>
    </source>
</reference>
<feature type="compositionally biased region" description="Low complexity" evidence="1">
    <location>
        <begin position="70"/>
        <end position="83"/>
    </location>
</feature>
<dbReference type="EMBL" id="JAIWYP010000010">
    <property type="protein sequence ID" value="KAH3751794.1"/>
    <property type="molecule type" value="Genomic_DNA"/>
</dbReference>
<keyword evidence="3" id="KW-1185">Reference proteome</keyword>
<evidence type="ECO:0000313" key="2">
    <source>
        <dbReference type="EMBL" id="KAH3751794.1"/>
    </source>
</evidence>
<sequence>MAETVSAPDMDPLPPAKCDEYDRTEKWLDDHPDFVHDYFARKAKRSMIDGWLIAHAIKHTAAGLAHPDGNSSNGSKNNSRNNSDANTPVRKISAQELIAINIKHSYMR</sequence>
<organism evidence="2 3">
    <name type="scientific">Dreissena polymorpha</name>
    <name type="common">Zebra mussel</name>
    <name type="synonym">Mytilus polymorpha</name>
    <dbReference type="NCBI Taxonomy" id="45954"/>
    <lineage>
        <taxon>Eukaryota</taxon>
        <taxon>Metazoa</taxon>
        <taxon>Spiralia</taxon>
        <taxon>Lophotrochozoa</taxon>
        <taxon>Mollusca</taxon>
        <taxon>Bivalvia</taxon>
        <taxon>Autobranchia</taxon>
        <taxon>Heteroconchia</taxon>
        <taxon>Euheterodonta</taxon>
        <taxon>Imparidentia</taxon>
        <taxon>Neoheterodontei</taxon>
        <taxon>Myida</taxon>
        <taxon>Dreissenoidea</taxon>
        <taxon>Dreissenidae</taxon>
        <taxon>Dreissena</taxon>
    </lineage>
</organism>
<comment type="caution">
    <text evidence="2">The sequence shown here is derived from an EMBL/GenBank/DDBJ whole genome shotgun (WGS) entry which is preliminary data.</text>
</comment>
<feature type="region of interest" description="Disordered" evidence="1">
    <location>
        <begin position="63"/>
        <end position="90"/>
    </location>
</feature>
<evidence type="ECO:0000256" key="1">
    <source>
        <dbReference type="SAM" id="MobiDB-lite"/>
    </source>
</evidence>
<protein>
    <submittedName>
        <fullName evidence="2">Uncharacterized protein</fullName>
    </submittedName>
</protein>
<evidence type="ECO:0000313" key="3">
    <source>
        <dbReference type="Proteomes" id="UP000828390"/>
    </source>
</evidence>
<dbReference type="AlphaFoldDB" id="A0A9D4I848"/>
<name>A0A9D4I848_DREPO</name>
<dbReference type="Proteomes" id="UP000828390">
    <property type="component" value="Unassembled WGS sequence"/>
</dbReference>